<gene>
    <name evidence="3" type="ORF">FTUN_0650</name>
</gene>
<evidence type="ECO:0000256" key="1">
    <source>
        <dbReference type="SAM" id="Coils"/>
    </source>
</evidence>
<accession>A0A6M5YGK4</accession>
<keyword evidence="4" id="KW-1185">Reference proteome</keyword>
<feature type="region of interest" description="Disordered" evidence="2">
    <location>
        <begin position="58"/>
        <end position="84"/>
    </location>
</feature>
<dbReference type="EMBL" id="CP053452">
    <property type="protein sequence ID" value="QJW93145.1"/>
    <property type="molecule type" value="Genomic_DNA"/>
</dbReference>
<evidence type="ECO:0008006" key="5">
    <source>
        <dbReference type="Google" id="ProtNLM"/>
    </source>
</evidence>
<evidence type="ECO:0000313" key="4">
    <source>
        <dbReference type="Proteomes" id="UP000503447"/>
    </source>
</evidence>
<sequence>MSDPVRYWLLIGEVPSGPFAVAEVHAKLAAHEATWETPACAVGGGTWLPLVRTPGVGPAGAAGDGASHPQPASNPPSPQSGRKRVPESLGAVLVLLVLGGIIWRAGCTGDKSGRETAGVPARPVPEEYRPYLRDGKVVPTGHASLDYWVHINVFLETIQGPQNNLTVPGTFQSMAKFIREKSVTGVDPDLAAWAKRVADHLETKASIVTQLNDPATVRQARESVAAGQADPMFALEQAVTEWERNRERLRAEGIALQQTLSQRHARTFPSPQL</sequence>
<dbReference type="AlphaFoldDB" id="A0A6M5YGK4"/>
<dbReference type="KEGG" id="ftj:FTUN_0650"/>
<dbReference type="Proteomes" id="UP000503447">
    <property type="component" value="Chromosome"/>
</dbReference>
<evidence type="ECO:0000256" key="2">
    <source>
        <dbReference type="SAM" id="MobiDB-lite"/>
    </source>
</evidence>
<feature type="coiled-coil region" evidence="1">
    <location>
        <begin position="232"/>
        <end position="259"/>
    </location>
</feature>
<reference evidence="4" key="1">
    <citation type="submission" date="2020-05" db="EMBL/GenBank/DDBJ databases">
        <title>Frigoriglobus tundricola gen. nov., sp. nov., a psychrotolerant cellulolytic planctomycete of the family Gemmataceae with two divergent copies of 16S rRNA gene.</title>
        <authorList>
            <person name="Kulichevskaya I.S."/>
            <person name="Ivanova A.A."/>
            <person name="Naumoff D.G."/>
            <person name="Beletsky A.V."/>
            <person name="Rijpstra W.I.C."/>
            <person name="Sinninghe Damste J.S."/>
            <person name="Mardanov A.V."/>
            <person name="Ravin N.V."/>
            <person name="Dedysh S.N."/>
        </authorList>
    </citation>
    <scope>NUCLEOTIDE SEQUENCE [LARGE SCALE GENOMIC DNA]</scope>
    <source>
        <strain evidence="4">PL17</strain>
    </source>
</reference>
<dbReference type="RefSeq" id="WP_171469404.1">
    <property type="nucleotide sequence ID" value="NZ_CP053452.2"/>
</dbReference>
<evidence type="ECO:0000313" key="3">
    <source>
        <dbReference type="EMBL" id="QJW93145.1"/>
    </source>
</evidence>
<proteinExistence type="predicted"/>
<protein>
    <recommendedName>
        <fullName evidence="5">GYF domain-containing protein</fullName>
    </recommendedName>
</protein>
<keyword evidence="1" id="KW-0175">Coiled coil</keyword>
<organism evidence="3 4">
    <name type="scientific">Frigoriglobus tundricola</name>
    <dbReference type="NCBI Taxonomy" id="2774151"/>
    <lineage>
        <taxon>Bacteria</taxon>
        <taxon>Pseudomonadati</taxon>
        <taxon>Planctomycetota</taxon>
        <taxon>Planctomycetia</taxon>
        <taxon>Gemmatales</taxon>
        <taxon>Gemmataceae</taxon>
        <taxon>Frigoriglobus</taxon>
    </lineage>
</organism>
<name>A0A6M5YGK4_9BACT</name>